<evidence type="ECO:0000313" key="2">
    <source>
        <dbReference type="Proteomes" id="UP000316426"/>
    </source>
</evidence>
<dbReference type="KEGG" id="bmei:Spa11_20630"/>
<gene>
    <name evidence="1" type="ORF">Spa11_20630</name>
</gene>
<dbReference type="InterPro" id="IPR008979">
    <property type="entry name" value="Galactose-bd-like_sf"/>
</dbReference>
<dbReference type="SUPFAM" id="SSF49785">
    <property type="entry name" value="Galactose-binding domain-like"/>
    <property type="match status" value="1"/>
</dbReference>
<dbReference type="NCBIfam" id="TIGR02595">
    <property type="entry name" value="PEP_CTERM"/>
    <property type="match status" value="1"/>
</dbReference>
<dbReference type="EMBL" id="CP036349">
    <property type="protein sequence ID" value="QDV73864.1"/>
    <property type="molecule type" value="Genomic_DNA"/>
</dbReference>
<reference evidence="1 2" key="1">
    <citation type="submission" date="2019-02" db="EMBL/GenBank/DDBJ databases">
        <title>Deep-cultivation of Planctomycetes and their phenomic and genomic characterization uncovers novel biology.</title>
        <authorList>
            <person name="Wiegand S."/>
            <person name="Jogler M."/>
            <person name="Boedeker C."/>
            <person name="Pinto D."/>
            <person name="Vollmers J."/>
            <person name="Rivas-Marin E."/>
            <person name="Kohn T."/>
            <person name="Peeters S.H."/>
            <person name="Heuer A."/>
            <person name="Rast P."/>
            <person name="Oberbeckmann S."/>
            <person name="Bunk B."/>
            <person name="Jeske O."/>
            <person name="Meyerdierks A."/>
            <person name="Storesund J.E."/>
            <person name="Kallscheuer N."/>
            <person name="Luecker S."/>
            <person name="Lage O.M."/>
            <person name="Pohl T."/>
            <person name="Merkel B.J."/>
            <person name="Hornburger P."/>
            <person name="Mueller R.-W."/>
            <person name="Bruemmer F."/>
            <person name="Labrenz M."/>
            <person name="Spormann A.M."/>
            <person name="Op den Camp H."/>
            <person name="Overmann J."/>
            <person name="Amann R."/>
            <person name="Jetten M.S.M."/>
            <person name="Mascher T."/>
            <person name="Medema M.H."/>
            <person name="Devos D.P."/>
            <person name="Kaster A.-K."/>
            <person name="Ovreas L."/>
            <person name="Rohde M."/>
            <person name="Galperin M.Y."/>
            <person name="Jogler C."/>
        </authorList>
    </citation>
    <scope>NUCLEOTIDE SEQUENCE [LARGE SCALE GENOMIC DNA]</scope>
    <source>
        <strain evidence="1 2">Spa11</strain>
    </source>
</reference>
<sequence length="648" mass="68170">MGGQRFAESPLAAHDPSYYGDLLQGVLDVTCIRFAPHLLLPSLALLVAAPAVHAVPLLNTNASVLAINTSPPATDSFYFPGEGADSAIDGISNTKYLNLGQPPNGIGLAVEPLFGNTIAQSIQFTTADDAVNRDPAGWILYGSNDFLSSADNSGLDGGENWTQIANGALEFPEDRLTQLPAINFANSTAYNNYRIEFTGAKGGPGGRDAFNGIQIADVQLYTAPDAGGSGVFGIADYAIAYQLPQPASFYFADESPANIVDYAYTASSSYPAGENPGLLVDGDTGTKYLNFGGPNSGFIVTPDSPAQVQSFIVTSANDAIDRHPTSWQLFGTNDPITSLDNSFGDAENWVELGSGSIEVPPGLFTDSPVVSVPNANAYSSYKMLFPTTNGAGLMQISEASFFTSADGTGQDILEVGTPSLLAIDTNRGATKNFNAGGPNSGFIITPAVGTTIVDGFEITTGGDATHRDPATWELYGTNESIVSEDNSQGEGENWTLISSGAFSDLEVSLDRNVTGDVVALTNSTEYTSYKFVFPTLRDPEQDNGFQVADIQLFGDIVTPAPSLGDFNADGLVDAADYTVWRDNLNDPDESALNGNGDGGGVTQSDYDLWVANYGKDYSLPASLAIPEPSTSAMVLGLLSLFGLRQKRN</sequence>
<dbReference type="InterPro" id="IPR013424">
    <property type="entry name" value="Ice-binding_C"/>
</dbReference>
<evidence type="ECO:0000313" key="1">
    <source>
        <dbReference type="EMBL" id="QDV73864.1"/>
    </source>
</evidence>
<dbReference type="AlphaFoldDB" id="A0A518K7T9"/>
<dbReference type="Gene3D" id="2.60.120.260">
    <property type="entry name" value="Galactose-binding domain-like"/>
    <property type="match status" value="2"/>
</dbReference>
<proteinExistence type="predicted"/>
<accession>A0A518K7T9</accession>
<protein>
    <submittedName>
        <fullName evidence="1">F5/8 type C domain protein</fullName>
    </submittedName>
</protein>
<dbReference type="Proteomes" id="UP000316426">
    <property type="component" value="Chromosome"/>
</dbReference>
<organism evidence="1 2">
    <name type="scientific">Botrimarina mediterranea</name>
    <dbReference type="NCBI Taxonomy" id="2528022"/>
    <lineage>
        <taxon>Bacteria</taxon>
        <taxon>Pseudomonadati</taxon>
        <taxon>Planctomycetota</taxon>
        <taxon>Planctomycetia</taxon>
        <taxon>Pirellulales</taxon>
        <taxon>Lacipirellulaceae</taxon>
        <taxon>Botrimarina</taxon>
    </lineage>
</organism>
<keyword evidence="2" id="KW-1185">Reference proteome</keyword>
<name>A0A518K7T9_9BACT</name>